<reference evidence="6" key="1">
    <citation type="submission" date="2021-01" db="EMBL/GenBank/DDBJ databases">
        <authorList>
            <person name="Lovell J.T."/>
            <person name="Bentley N."/>
            <person name="Bhattarai G."/>
            <person name="Jenkins J.W."/>
            <person name="Sreedasyam A."/>
            <person name="Alarcon Y."/>
            <person name="Bock C."/>
            <person name="Boston L."/>
            <person name="Carlson J."/>
            <person name="Cervantes K."/>
            <person name="Clermont K."/>
            <person name="Krom N."/>
            <person name="Kubenka K."/>
            <person name="Mamidi S."/>
            <person name="Mattison C."/>
            <person name="Monteros M."/>
            <person name="Pisani C."/>
            <person name="Plott C."/>
            <person name="Rajasekar S."/>
            <person name="Rhein H.S."/>
            <person name="Rohla C."/>
            <person name="Song M."/>
            <person name="Hilaire R.S."/>
            <person name="Shu S."/>
            <person name="Wells L."/>
            <person name="Wang X."/>
            <person name="Webber J."/>
            <person name="Heerema R.J."/>
            <person name="Klein P."/>
            <person name="Conner P."/>
            <person name="Grauke L."/>
            <person name="Grimwood J."/>
            <person name="Schmutz J."/>
            <person name="Randall J.J."/>
        </authorList>
    </citation>
    <scope>NUCLEOTIDE SEQUENCE</scope>
    <source>
        <tissue evidence="6">Leaf</tissue>
    </source>
</reference>
<dbReference type="AlphaFoldDB" id="A0A922DFV2"/>
<accession>A0A922DFV2</accession>
<sequence>MTRMEQTDLYINSKHLELKSCPYSFFPSKLCGCRGFFAIASFLQSTRQLFVYVIFEGEIRGYLKMKKNISGTTDDQASKLDRKTVERNRRIHMKGLCFKLASLIPAHHFKPSRETVTQLDQLDYAASYITQLRGKIEKLKRMKEQRAAASSSLGSNSMSTNMIDHNMMIGTRQLPIVDLRDLGPCIEVILVSGLQKNFMLYEVISILQEEGADVVSASFYTAGDKVFHTIHAQVKISRVGVETSRVRQRLQELIY</sequence>
<proteinExistence type="predicted"/>
<dbReference type="EMBL" id="CM031836">
    <property type="protein sequence ID" value="KAG6683628.1"/>
    <property type="molecule type" value="Genomic_DNA"/>
</dbReference>
<dbReference type="GO" id="GO:0090575">
    <property type="term" value="C:RNA polymerase II transcription regulator complex"/>
    <property type="evidence" value="ECO:0007669"/>
    <property type="project" value="TreeGrafter"/>
</dbReference>
<dbReference type="InterPro" id="IPR015660">
    <property type="entry name" value="MASH1/Ascl1a-like"/>
</dbReference>
<dbReference type="GO" id="GO:0000981">
    <property type="term" value="F:DNA-binding transcription factor activity, RNA polymerase II-specific"/>
    <property type="evidence" value="ECO:0007669"/>
    <property type="project" value="TreeGrafter"/>
</dbReference>
<dbReference type="PANTHER" id="PTHR13935">
    <property type="entry name" value="ACHAETE-SCUTE TRANSCRIPTION FACTOR-RELATED"/>
    <property type="match status" value="1"/>
</dbReference>
<evidence type="ECO:0000313" key="6">
    <source>
        <dbReference type="EMBL" id="KAG6683628.1"/>
    </source>
</evidence>
<evidence type="ECO:0000256" key="4">
    <source>
        <dbReference type="ARBA" id="ARBA00023242"/>
    </source>
</evidence>
<evidence type="ECO:0000256" key="3">
    <source>
        <dbReference type="ARBA" id="ARBA00023163"/>
    </source>
</evidence>
<keyword evidence="3" id="KW-0804">Transcription</keyword>
<dbReference type="Pfam" id="PF00010">
    <property type="entry name" value="HLH"/>
    <property type="match status" value="1"/>
</dbReference>
<dbReference type="GO" id="GO:0046983">
    <property type="term" value="F:protein dimerization activity"/>
    <property type="evidence" value="ECO:0007669"/>
    <property type="project" value="InterPro"/>
</dbReference>
<dbReference type="Proteomes" id="UP000811246">
    <property type="component" value="Chromosome 12"/>
</dbReference>
<dbReference type="SMART" id="SM00353">
    <property type="entry name" value="HLH"/>
    <property type="match status" value="1"/>
</dbReference>
<evidence type="ECO:0000259" key="5">
    <source>
        <dbReference type="PROSITE" id="PS50888"/>
    </source>
</evidence>
<feature type="domain" description="BHLH" evidence="5">
    <location>
        <begin position="77"/>
        <end position="132"/>
    </location>
</feature>
<keyword evidence="2" id="KW-0805">Transcription regulation</keyword>
<name>A0A922DFV2_CARIL</name>
<dbReference type="InterPro" id="IPR011598">
    <property type="entry name" value="bHLH_dom"/>
</dbReference>
<dbReference type="PROSITE" id="PS50888">
    <property type="entry name" value="BHLH"/>
    <property type="match status" value="1"/>
</dbReference>
<dbReference type="PANTHER" id="PTHR13935:SF46">
    <property type="entry name" value="TRANSCRIPTION FACTOR BHLH167-RELATED"/>
    <property type="match status" value="1"/>
</dbReference>
<comment type="caution">
    <text evidence="6">The sequence shown here is derived from an EMBL/GenBank/DDBJ whole genome shotgun (WGS) entry which is preliminary data.</text>
</comment>
<evidence type="ECO:0000256" key="1">
    <source>
        <dbReference type="ARBA" id="ARBA00004123"/>
    </source>
</evidence>
<comment type="subcellular location">
    <subcellularLocation>
        <location evidence="1">Nucleus</location>
    </subcellularLocation>
</comment>
<gene>
    <name evidence="6" type="ORF">I3842_12G023900</name>
</gene>
<evidence type="ECO:0000313" key="7">
    <source>
        <dbReference type="Proteomes" id="UP000811246"/>
    </source>
</evidence>
<dbReference type="GO" id="GO:0000977">
    <property type="term" value="F:RNA polymerase II transcription regulatory region sequence-specific DNA binding"/>
    <property type="evidence" value="ECO:0007669"/>
    <property type="project" value="TreeGrafter"/>
</dbReference>
<organism evidence="6 7">
    <name type="scientific">Carya illinoinensis</name>
    <name type="common">Pecan</name>
    <dbReference type="NCBI Taxonomy" id="32201"/>
    <lineage>
        <taxon>Eukaryota</taxon>
        <taxon>Viridiplantae</taxon>
        <taxon>Streptophyta</taxon>
        <taxon>Embryophyta</taxon>
        <taxon>Tracheophyta</taxon>
        <taxon>Spermatophyta</taxon>
        <taxon>Magnoliopsida</taxon>
        <taxon>eudicotyledons</taxon>
        <taxon>Gunneridae</taxon>
        <taxon>Pentapetalae</taxon>
        <taxon>rosids</taxon>
        <taxon>fabids</taxon>
        <taxon>Fagales</taxon>
        <taxon>Juglandaceae</taxon>
        <taxon>Carya</taxon>
    </lineage>
</organism>
<keyword evidence="4" id="KW-0539">Nucleus</keyword>
<protein>
    <recommendedName>
        <fullName evidence="5">BHLH domain-containing protein</fullName>
    </recommendedName>
</protein>
<evidence type="ECO:0000256" key="2">
    <source>
        <dbReference type="ARBA" id="ARBA00023015"/>
    </source>
</evidence>